<evidence type="ECO:0000313" key="1">
    <source>
        <dbReference type="EMBL" id="CEK91449.1"/>
    </source>
</evidence>
<dbReference type="AlphaFoldDB" id="A0A0B7BDU8"/>
<protein>
    <submittedName>
        <fullName evidence="1">Uncharacterized protein</fullName>
    </submittedName>
</protein>
<name>A0A0B7BDU8_9EUPU</name>
<dbReference type="EMBL" id="HACG01044584">
    <property type="protein sequence ID" value="CEK91449.1"/>
    <property type="molecule type" value="Transcribed_RNA"/>
</dbReference>
<organism evidence="1">
    <name type="scientific">Arion vulgaris</name>
    <dbReference type="NCBI Taxonomy" id="1028688"/>
    <lineage>
        <taxon>Eukaryota</taxon>
        <taxon>Metazoa</taxon>
        <taxon>Spiralia</taxon>
        <taxon>Lophotrochozoa</taxon>
        <taxon>Mollusca</taxon>
        <taxon>Gastropoda</taxon>
        <taxon>Heterobranchia</taxon>
        <taxon>Euthyneura</taxon>
        <taxon>Panpulmonata</taxon>
        <taxon>Eupulmonata</taxon>
        <taxon>Stylommatophora</taxon>
        <taxon>Helicina</taxon>
        <taxon>Arionoidea</taxon>
        <taxon>Arionidae</taxon>
        <taxon>Arion</taxon>
    </lineage>
</organism>
<feature type="non-terminal residue" evidence="1">
    <location>
        <position position="1"/>
    </location>
</feature>
<reference evidence="1" key="1">
    <citation type="submission" date="2014-12" db="EMBL/GenBank/DDBJ databases">
        <title>Insight into the proteome of Arion vulgaris.</title>
        <authorList>
            <person name="Aradska J."/>
            <person name="Bulat T."/>
            <person name="Smidak R."/>
            <person name="Sarate P."/>
            <person name="Gangsoo J."/>
            <person name="Sialana F."/>
            <person name="Bilban M."/>
            <person name="Lubec G."/>
        </authorList>
    </citation>
    <scope>NUCLEOTIDE SEQUENCE</scope>
    <source>
        <tissue evidence="1">Skin</tissue>
    </source>
</reference>
<sequence>ECNDIGSVTNNDSWRLELFPFSPLPFSIHIERLLYVCVVSTYAGQELELDCSNSWE</sequence>
<proteinExistence type="predicted"/>
<gene>
    <name evidence="1" type="primary">ORF183031</name>
</gene>
<accession>A0A0B7BDU8</accession>